<dbReference type="InterPro" id="IPR040198">
    <property type="entry name" value="Fido_containing"/>
</dbReference>
<sequence length="558" mass="62393">MVDLDDESQSHDCDRQKRPDLEREELLEFGQCYLLEIGHAHILEVGRLAEDMVMTSKREILADAMQDLHGLQEDGHLVVQSGQIAADRLKALKDAGYLLPIMKGWYHLSDPATRPGDTTAWSMSFWSFIQRYCEGRFGENWVLSPEISLTLHAGSEVPPPQVMVHALKGGNNALELPGGQSLFDLRVKELPPRTQRMKLENGLRVYTQEATLIHMAENCYQTQSLSVAALLGTYRNPDKLVRAVVEGSHKRPGSRLVGALAHVNMDAQAERLAGAMRRAGIDLRTENPFTGEGIDVVAGASPIANMLRAIWQRDRPRIIEILPAPGRLNDVAEVLEQIDDVYTHDAWNSLSIEGYRVTMELIEKIRSGVWDPEGDKGDASARDAMAAKGYWNVFQSVRDVVRTAIECGERVSMRDNLADWYQDLFRPSVDAGILTQGQLIGYRNHPVFIRTANHVPPAAEKLVDAMDAYFDLVDDEEHPGVRAVLGHWLLGYIHPYPDGNGRLARFVMNAVLASSGYPWAVITLDQRKRYMEALDDASYRSNIVPFATLIAEHLKAKS</sequence>
<dbReference type="PROSITE" id="PS51459">
    <property type="entry name" value="FIDO"/>
    <property type="match status" value="1"/>
</dbReference>
<protein>
    <submittedName>
        <fullName evidence="2">Fic family protein</fullName>
    </submittedName>
</protein>
<dbReference type="PANTHER" id="PTHR13504:SF38">
    <property type="entry name" value="FIDO DOMAIN-CONTAINING PROTEIN"/>
    <property type="match status" value="1"/>
</dbReference>
<dbReference type="InterPro" id="IPR036597">
    <property type="entry name" value="Fido-like_dom_sf"/>
</dbReference>
<dbReference type="PANTHER" id="PTHR13504">
    <property type="entry name" value="FIDO DOMAIN-CONTAINING PROTEIN DDB_G0283145"/>
    <property type="match status" value="1"/>
</dbReference>
<dbReference type="InterPro" id="IPR003812">
    <property type="entry name" value="Fido"/>
</dbReference>
<dbReference type="EMBL" id="JBHRTE010000093">
    <property type="protein sequence ID" value="MFC3170125.1"/>
    <property type="molecule type" value="Genomic_DNA"/>
</dbReference>
<accession>A0ABV7IHV8</accession>
<comment type="caution">
    <text evidence="2">The sequence shown here is derived from an EMBL/GenBank/DDBJ whole genome shotgun (WGS) entry which is preliminary data.</text>
</comment>
<proteinExistence type="predicted"/>
<feature type="domain" description="Fido" evidence="1">
    <location>
        <begin position="412"/>
        <end position="552"/>
    </location>
</feature>
<dbReference type="Pfam" id="PF02661">
    <property type="entry name" value="Fic"/>
    <property type="match status" value="1"/>
</dbReference>
<evidence type="ECO:0000313" key="3">
    <source>
        <dbReference type="Proteomes" id="UP001595557"/>
    </source>
</evidence>
<dbReference type="Proteomes" id="UP001595557">
    <property type="component" value="Unassembled WGS sequence"/>
</dbReference>
<reference evidence="3" key="1">
    <citation type="journal article" date="2019" name="Int. J. Syst. Evol. Microbiol.">
        <title>The Global Catalogue of Microorganisms (GCM) 10K type strain sequencing project: providing services to taxonomists for standard genome sequencing and annotation.</title>
        <authorList>
            <consortium name="The Broad Institute Genomics Platform"/>
            <consortium name="The Broad Institute Genome Sequencing Center for Infectious Disease"/>
            <person name="Wu L."/>
            <person name="Ma J."/>
        </authorList>
    </citation>
    <scope>NUCLEOTIDE SEQUENCE [LARGE SCALE GENOMIC DNA]</scope>
    <source>
        <strain evidence="3">KCTC 52239</strain>
    </source>
</reference>
<name>A0ABV7IHV8_9RHOB</name>
<organism evidence="2 3">
    <name type="scientific">Paracoccus fontiphilus</name>
    <dbReference type="NCBI Taxonomy" id="1815556"/>
    <lineage>
        <taxon>Bacteria</taxon>
        <taxon>Pseudomonadati</taxon>
        <taxon>Pseudomonadota</taxon>
        <taxon>Alphaproteobacteria</taxon>
        <taxon>Rhodobacterales</taxon>
        <taxon>Paracoccaceae</taxon>
        <taxon>Paracoccus</taxon>
    </lineage>
</organism>
<gene>
    <name evidence="2" type="ORF">ACFOD7_18915</name>
</gene>
<dbReference type="SUPFAM" id="SSF140931">
    <property type="entry name" value="Fic-like"/>
    <property type="match status" value="1"/>
</dbReference>
<keyword evidence="3" id="KW-1185">Reference proteome</keyword>
<dbReference type="Gene3D" id="1.10.3290.10">
    <property type="entry name" value="Fido-like domain"/>
    <property type="match status" value="1"/>
</dbReference>
<evidence type="ECO:0000259" key="1">
    <source>
        <dbReference type="PROSITE" id="PS51459"/>
    </source>
</evidence>
<evidence type="ECO:0000313" key="2">
    <source>
        <dbReference type="EMBL" id="MFC3170125.1"/>
    </source>
</evidence>
<dbReference type="RefSeq" id="WP_242690461.1">
    <property type="nucleotide sequence ID" value="NZ_JAFNAW010000102.1"/>
</dbReference>